<evidence type="ECO:0000259" key="9">
    <source>
        <dbReference type="PROSITE" id="PS51755"/>
    </source>
</evidence>
<dbReference type="SMART" id="SM00862">
    <property type="entry name" value="Trans_reg_C"/>
    <property type="match status" value="1"/>
</dbReference>
<evidence type="ECO:0000256" key="1">
    <source>
        <dbReference type="ARBA" id="ARBA00022553"/>
    </source>
</evidence>
<reference evidence="10 11" key="1">
    <citation type="submission" date="2020-03" db="EMBL/GenBank/DDBJ databases">
        <title>Whole genome shotgun sequence of Phytohabitans suffuscus NBRC 105367.</title>
        <authorList>
            <person name="Komaki H."/>
            <person name="Tamura T."/>
        </authorList>
    </citation>
    <scope>NUCLEOTIDE SEQUENCE [LARGE SCALE GENOMIC DNA]</scope>
    <source>
        <strain evidence="10 11">NBRC 105367</strain>
    </source>
</reference>
<dbReference type="SUPFAM" id="SSF46894">
    <property type="entry name" value="C-terminal effector domain of the bipartite response regulators"/>
    <property type="match status" value="1"/>
</dbReference>
<dbReference type="PROSITE" id="PS50110">
    <property type="entry name" value="RESPONSE_REGULATORY"/>
    <property type="match status" value="1"/>
</dbReference>
<dbReference type="GO" id="GO:0000156">
    <property type="term" value="F:phosphorelay response regulator activity"/>
    <property type="evidence" value="ECO:0007669"/>
    <property type="project" value="TreeGrafter"/>
</dbReference>
<dbReference type="GO" id="GO:0032993">
    <property type="term" value="C:protein-DNA complex"/>
    <property type="evidence" value="ECO:0007669"/>
    <property type="project" value="TreeGrafter"/>
</dbReference>
<protein>
    <submittedName>
        <fullName evidence="10">DNA-binding response regulator</fullName>
    </submittedName>
</protein>
<dbReference type="GO" id="GO:0000976">
    <property type="term" value="F:transcription cis-regulatory region binding"/>
    <property type="evidence" value="ECO:0007669"/>
    <property type="project" value="TreeGrafter"/>
</dbReference>
<dbReference type="InterPro" id="IPR039420">
    <property type="entry name" value="WalR-like"/>
</dbReference>
<evidence type="ECO:0000313" key="11">
    <source>
        <dbReference type="Proteomes" id="UP000503011"/>
    </source>
</evidence>
<proteinExistence type="predicted"/>
<evidence type="ECO:0000256" key="6">
    <source>
        <dbReference type="PROSITE-ProRule" id="PRU00169"/>
    </source>
</evidence>
<dbReference type="PROSITE" id="PS51755">
    <property type="entry name" value="OMPR_PHOB"/>
    <property type="match status" value="1"/>
</dbReference>
<dbReference type="Pfam" id="PF00486">
    <property type="entry name" value="Trans_reg_C"/>
    <property type="match status" value="1"/>
</dbReference>
<keyword evidence="3" id="KW-0805">Transcription regulation</keyword>
<feature type="domain" description="Response regulatory" evidence="8">
    <location>
        <begin position="33"/>
        <end position="144"/>
    </location>
</feature>
<dbReference type="Gene3D" id="3.40.50.2300">
    <property type="match status" value="1"/>
</dbReference>
<dbReference type="SMART" id="SM00448">
    <property type="entry name" value="REC"/>
    <property type="match status" value="1"/>
</dbReference>
<dbReference type="PANTHER" id="PTHR48111">
    <property type="entry name" value="REGULATOR OF RPOS"/>
    <property type="match status" value="1"/>
</dbReference>
<dbReference type="Gene3D" id="6.10.250.690">
    <property type="match status" value="1"/>
</dbReference>
<keyword evidence="2" id="KW-0902">Two-component regulatory system</keyword>
<evidence type="ECO:0000256" key="7">
    <source>
        <dbReference type="PROSITE-ProRule" id="PRU01091"/>
    </source>
</evidence>
<dbReference type="Gene3D" id="1.10.10.10">
    <property type="entry name" value="Winged helix-like DNA-binding domain superfamily/Winged helix DNA-binding domain"/>
    <property type="match status" value="1"/>
</dbReference>
<feature type="domain" description="OmpR/PhoB-type" evidence="9">
    <location>
        <begin position="156"/>
        <end position="251"/>
    </location>
</feature>
<dbReference type="GO" id="GO:0005829">
    <property type="term" value="C:cytosol"/>
    <property type="evidence" value="ECO:0007669"/>
    <property type="project" value="TreeGrafter"/>
</dbReference>
<dbReference type="InterPro" id="IPR036388">
    <property type="entry name" value="WH-like_DNA-bd_sf"/>
</dbReference>
<dbReference type="CDD" id="cd00383">
    <property type="entry name" value="trans_reg_C"/>
    <property type="match status" value="1"/>
</dbReference>
<keyword evidence="4 7" id="KW-0238">DNA-binding</keyword>
<evidence type="ECO:0000313" key="10">
    <source>
        <dbReference type="EMBL" id="BCB84239.1"/>
    </source>
</evidence>
<dbReference type="KEGG" id="psuu:Psuf_015520"/>
<feature type="modified residue" description="4-aspartylphosphate" evidence="6">
    <location>
        <position position="79"/>
    </location>
</feature>
<feature type="DNA-binding region" description="OmpR/PhoB-type" evidence="7">
    <location>
        <begin position="156"/>
        <end position="251"/>
    </location>
</feature>
<dbReference type="Pfam" id="PF00072">
    <property type="entry name" value="Response_reg"/>
    <property type="match status" value="1"/>
</dbReference>
<gene>
    <name evidence="10" type="ORF">Psuf_015520</name>
</gene>
<keyword evidence="1 6" id="KW-0597">Phosphoprotein</keyword>
<dbReference type="InterPro" id="IPR011006">
    <property type="entry name" value="CheY-like_superfamily"/>
</dbReference>
<dbReference type="Proteomes" id="UP000503011">
    <property type="component" value="Chromosome"/>
</dbReference>
<evidence type="ECO:0000256" key="3">
    <source>
        <dbReference type="ARBA" id="ARBA00023015"/>
    </source>
</evidence>
<dbReference type="AlphaFoldDB" id="A0A6F8YDZ5"/>
<reference evidence="10 11" key="2">
    <citation type="submission" date="2020-03" db="EMBL/GenBank/DDBJ databases">
        <authorList>
            <person name="Ichikawa N."/>
            <person name="Kimura A."/>
            <person name="Kitahashi Y."/>
            <person name="Uohara A."/>
        </authorList>
    </citation>
    <scope>NUCLEOTIDE SEQUENCE [LARGE SCALE GENOMIC DNA]</scope>
    <source>
        <strain evidence="10 11">NBRC 105367</strain>
    </source>
</reference>
<dbReference type="GO" id="GO:0006355">
    <property type="term" value="P:regulation of DNA-templated transcription"/>
    <property type="evidence" value="ECO:0007669"/>
    <property type="project" value="InterPro"/>
</dbReference>
<evidence type="ECO:0000256" key="5">
    <source>
        <dbReference type="ARBA" id="ARBA00023163"/>
    </source>
</evidence>
<dbReference type="PANTHER" id="PTHR48111:SF1">
    <property type="entry name" value="TWO-COMPONENT RESPONSE REGULATOR ORR33"/>
    <property type="match status" value="1"/>
</dbReference>
<evidence type="ECO:0000259" key="8">
    <source>
        <dbReference type="PROSITE" id="PS50110"/>
    </source>
</evidence>
<keyword evidence="11" id="KW-1185">Reference proteome</keyword>
<organism evidence="10 11">
    <name type="scientific">Phytohabitans suffuscus</name>
    <dbReference type="NCBI Taxonomy" id="624315"/>
    <lineage>
        <taxon>Bacteria</taxon>
        <taxon>Bacillati</taxon>
        <taxon>Actinomycetota</taxon>
        <taxon>Actinomycetes</taxon>
        <taxon>Micromonosporales</taxon>
        <taxon>Micromonosporaceae</taxon>
    </lineage>
</organism>
<accession>A0A6F8YDZ5</accession>
<dbReference type="InterPro" id="IPR001789">
    <property type="entry name" value="Sig_transdc_resp-reg_receiver"/>
</dbReference>
<dbReference type="InterPro" id="IPR001867">
    <property type="entry name" value="OmpR/PhoB-type_DNA-bd"/>
</dbReference>
<dbReference type="EMBL" id="AP022871">
    <property type="protein sequence ID" value="BCB84239.1"/>
    <property type="molecule type" value="Genomic_DNA"/>
</dbReference>
<dbReference type="SUPFAM" id="SSF52172">
    <property type="entry name" value="CheY-like"/>
    <property type="match status" value="1"/>
</dbReference>
<keyword evidence="5" id="KW-0804">Transcription</keyword>
<name>A0A6F8YDZ5_9ACTN</name>
<evidence type="ECO:0000256" key="4">
    <source>
        <dbReference type="ARBA" id="ARBA00023125"/>
    </source>
</evidence>
<dbReference type="InterPro" id="IPR016032">
    <property type="entry name" value="Sig_transdc_resp-reg_C-effctor"/>
</dbReference>
<sequence length="258" mass="28204">MTVGSTSGGCPFVFVDAGWSWRRLVRGERSGMRVLLVEDDDSIAEPLADGLARYGIVVDRVVTGAAALAAPRPEMVLLDLGLPDMDGIEVCRALRRADGDLPLIIVTARGDQTDRVLGLEIGADDYVAKPFHLRELVARMRAVGRRSHRTALAVSPHVRRLGSLTIDRRTRQVSLGGATVSLAPKEYDLLVRLAADPGAVVPRRVLLESVWEPNFFGRGKTLDFHVAALRRKLGDPRWIETSRGVGFRLVIPDEQVTG</sequence>
<evidence type="ECO:0000256" key="2">
    <source>
        <dbReference type="ARBA" id="ARBA00023012"/>
    </source>
</evidence>